<protein>
    <submittedName>
        <fullName evidence="6">Similar to Calcium-independent phospholipase A2-gamma acc. no. Q8K1N1</fullName>
    </submittedName>
</protein>
<dbReference type="OrthoDB" id="1658288at2759"/>
<evidence type="ECO:0000256" key="1">
    <source>
        <dbReference type="ARBA" id="ARBA00022801"/>
    </source>
</evidence>
<organism evidence="6 7">
    <name type="scientific">Pyronema omphalodes (strain CBS 100304)</name>
    <name type="common">Pyronema confluens</name>
    <dbReference type="NCBI Taxonomy" id="1076935"/>
    <lineage>
        <taxon>Eukaryota</taxon>
        <taxon>Fungi</taxon>
        <taxon>Dikarya</taxon>
        <taxon>Ascomycota</taxon>
        <taxon>Pezizomycotina</taxon>
        <taxon>Pezizomycetes</taxon>
        <taxon>Pezizales</taxon>
        <taxon>Pyronemataceae</taxon>
        <taxon>Pyronema</taxon>
    </lineage>
</organism>
<keyword evidence="2 4" id="KW-0442">Lipid degradation</keyword>
<dbReference type="Gene3D" id="3.40.1090.10">
    <property type="entry name" value="Cytosolic phospholipase A2 catalytic domain"/>
    <property type="match status" value="1"/>
</dbReference>
<evidence type="ECO:0000256" key="4">
    <source>
        <dbReference type="PROSITE-ProRule" id="PRU01161"/>
    </source>
</evidence>
<feature type="active site" description="Proton acceptor" evidence="4">
    <location>
        <position position="227"/>
    </location>
</feature>
<dbReference type="PANTHER" id="PTHR24185">
    <property type="entry name" value="CALCIUM-INDEPENDENT PHOSPHOLIPASE A2-GAMMA"/>
    <property type="match status" value="1"/>
</dbReference>
<reference evidence="6 7" key="1">
    <citation type="journal article" date="2013" name="PLoS Genet.">
        <title>The genome and development-dependent transcriptomes of Pyronema confluens: a window into fungal evolution.</title>
        <authorList>
            <person name="Traeger S."/>
            <person name="Altegoer F."/>
            <person name="Freitag M."/>
            <person name="Gabaldon T."/>
            <person name="Kempken F."/>
            <person name="Kumar A."/>
            <person name="Marcet-Houben M."/>
            <person name="Poggeler S."/>
            <person name="Stajich J.E."/>
            <person name="Nowrousian M."/>
        </authorList>
    </citation>
    <scope>NUCLEOTIDE SEQUENCE [LARGE SCALE GENOMIC DNA]</scope>
    <source>
        <strain evidence="7">CBS 100304</strain>
        <tissue evidence="6">Vegetative mycelium</tissue>
    </source>
</reference>
<proteinExistence type="predicted"/>
<gene>
    <name evidence="6" type="ORF">PCON_08085</name>
</gene>
<dbReference type="PANTHER" id="PTHR24185:SF1">
    <property type="entry name" value="CALCIUM-INDEPENDENT PHOSPHOLIPASE A2-GAMMA"/>
    <property type="match status" value="1"/>
</dbReference>
<feature type="active site" description="Nucleophile" evidence="4">
    <location>
        <position position="67"/>
    </location>
</feature>
<evidence type="ECO:0000313" key="7">
    <source>
        <dbReference type="Proteomes" id="UP000018144"/>
    </source>
</evidence>
<dbReference type="AlphaFoldDB" id="U4L776"/>
<keyword evidence="7" id="KW-1185">Reference proteome</keyword>
<evidence type="ECO:0000256" key="3">
    <source>
        <dbReference type="ARBA" id="ARBA00023098"/>
    </source>
</evidence>
<dbReference type="GO" id="GO:0046486">
    <property type="term" value="P:glycerolipid metabolic process"/>
    <property type="evidence" value="ECO:0007669"/>
    <property type="project" value="UniProtKB-ARBA"/>
</dbReference>
<keyword evidence="3 4" id="KW-0443">Lipid metabolism</keyword>
<dbReference type="GO" id="GO:0047499">
    <property type="term" value="F:calcium-independent phospholipase A2 activity"/>
    <property type="evidence" value="ECO:0007669"/>
    <property type="project" value="TreeGrafter"/>
</dbReference>
<dbReference type="GO" id="GO:0019369">
    <property type="term" value="P:arachidonate metabolic process"/>
    <property type="evidence" value="ECO:0007669"/>
    <property type="project" value="TreeGrafter"/>
</dbReference>
<comment type="caution">
    <text evidence="4">Lacks conserved residue(s) required for the propagation of feature annotation.</text>
</comment>
<evidence type="ECO:0000256" key="2">
    <source>
        <dbReference type="ARBA" id="ARBA00022963"/>
    </source>
</evidence>
<dbReference type="PROSITE" id="PS51635">
    <property type="entry name" value="PNPLA"/>
    <property type="match status" value="1"/>
</dbReference>
<feature type="domain" description="PNPLA" evidence="5">
    <location>
        <begin position="14"/>
        <end position="241"/>
    </location>
</feature>
<accession>U4L776</accession>
<dbReference type="EMBL" id="HF935417">
    <property type="protein sequence ID" value="CCX08492.1"/>
    <property type="molecule type" value="Genomic_DNA"/>
</dbReference>
<dbReference type="eggNOG" id="KOG4231">
    <property type="taxonomic scope" value="Eukaryota"/>
</dbReference>
<dbReference type="Pfam" id="PF01734">
    <property type="entry name" value="Patatin"/>
    <property type="match status" value="1"/>
</dbReference>
<dbReference type="GO" id="GO:0016042">
    <property type="term" value="P:lipid catabolic process"/>
    <property type="evidence" value="ECO:0007669"/>
    <property type="project" value="UniProtKB-UniRule"/>
</dbReference>
<feature type="short sequence motif" description="GXGXXG" evidence="4">
    <location>
        <begin position="18"/>
        <end position="23"/>
    </location>
</feature>
<dbReference type="GO" id="GO:0016020">
    <property type="term" value="C:membrane"/>
    <property type="evidence" value="ECO:0007669"/>
    <property type="project" value="TreeGrafter"/>
</dbReference>
<dbReference type="InterPro" id="IPR016035">
    <property type="entry name" value="Acyl_Trfase/lysoPLipase"/>
</dbReference>
<feature type="short sequence motif" description="GXSXG" evidence="4">
    <location>
        <begin position="65"/>
        <end position="69"/>
    </location>
</feature>
<dbReference type="SUPFAM" id="SSF52151">
    <property type="entry name" value="FabD/lysophospholipase-like"/>
    <property type="match status" value="1"/>
</dbReference>
<name>U4L776_PYROM</name>
<evidence type="ECO:0000313" key="6">
    <source>
        <dbReference type="EMBL" id="CCX08492.1"/>
    </source>
</evidence>
<dbReference type="Proteomes" id="UP000018144">
    <property type="component" value="Unassembled WGS sequence"/>
</dbReference>
<dbReference type="InterPro" id="IPR002641">
    <property type="entry name" value="PNPLA_dom"/>
</dbReference>
<evidence type="ECO:0000259" key="5">
    <source>
        <dbReference type="PROSITE" id="PS51635"/>
    </source>
</evidence>
<sequence>MSESPDSNRPFTVLVLNGGGIRGYTSLCVLEELENQIKKTLKNNRQANQYSEQLRPCMMFNFIAGVSTGAIIALMLGRLEMTIAECKEAYQDLAQTVFGDGRLKTVARLITTSFKRDPIDVLAYRYSPIPLEAAIEQFLRKHNFAQNISLLPVKNEDLGRKCKVLIPVIEVTQLEGQRTTKVRIIHTDPDENVSEKEWTVKETILAATAAPTYFPGYQHPSGRAFIDAAFDGYNNPSVLIYKKMKDFSRHRREALILDVGTGCHNRIALPFKTWKNIPTIFSWVLQMLTDPNPPASEAAIMCNAGQSEAIYYRLDVNYPDTWKAIKTHHYKKIDDIRDNFTSFVKQDALRNTIAQVSQRIVEVLRNEYNNKGGFTAMQERMCDQCNRANPNDSVCFFDPRSESFFREIITRSMMPYTSTNMPASFDKFESASKTIIEWYQKAGDCNMSDMEPTILDLQDVLEMQQQKLREARNDESILCEFTLTMFKLSLAYHHAGNVEKNSQMKDSIKGFIAAMYGREDPCQWYSRKKNEISQ</sequence>
<keyword evidence="1 4" id="KW-0378">Hydrolase</keyword>